<dbReference type="InterPro" id="IPR011990">
    <property type="entry name" value="TPR-like_helical_dom_sf"/>
</dbReference>
<evidence type="ECO:0000256" key="2">
    <source>
        <dbReference type="ARBA" id="ARBA00006275"/>
    </source>
</evidence>
<keyword evidence="5" id="KW-0998">Cell outer membrane</keyword>
<evidence type="ECO:0000256" key="5">
    <source>
        <dbReference type="ARBA" id="ARBA00023237"/>
    </source>
</evidence>
<dbReference type="SUPFAM" id="SSF48452">
    <property type="entry name" value="TPR-like"/>
    <property type="match status" value="1"/>
</dbReference>
<evidence type="ECO:0000256" key="6">
    <source>
        <dbReference type="SAM" id="SignalP"/>
    </source>
</evidence>
<dbReference type="EMBL" id="FOVI01000010">
    <property type="protein sequence ID" value="SFN76227.1"/>
    <property type="molecule type" value="Genomic_DNA"/>
</dbReference>
<proteinExistence type="inferred from homology"/>
<feature type="domain" description="SusD-like N-terminal" evidence="8">
    <location>
        <begin position="96"/>
        <end position="203"/>
    </location>
</feature>
<reference evidence="10" key="1">
    <citation type="submission" date="2016-10" db="EMBL/GenBank/DDBJ databases">
        <authorList>
            <person name="Varghese N."/>
            <person name="Submissions S."/>
        </authorList>
    </citation>
    <scope>NUCLEOTIDE SEQUENCE [LARGE SCALE GENOMIC DNA]</scope>
    <source>
        <strain evidence="10">DS-12</strain>
    </source>
</reference>
<comment type="subcellular location">
    <subcellularLocation>
        <location evidence="1">Cell outer membrane</location>
    </subcellularLocation>
</comment>
<protein>
    <submittedName>
        <fullName evidence="9">Starch-binding associating with outer membrane</fullName>
    </submittedName>
</protein>
<dbReference type="OrthoDB" id="630434at2"/>
<dbReference type="PROSITE" id="PS51257">
    <property type="entry name" value="PROKAR_LIPOPROTEIN"/>
    <property type="match status" value="1"/>
</dbReference>
<keyword evidence="10" id="KW-1185">Reference proteome</keyword>
<evidence type="ECO:0000256" key="3">
    <source>
        <dbReference type="ARBA" id="ARBA00022729"/>
    </source>
</evidence>
<dbReference type="Gene3D" id="1.25.40.390">
    <property type="match status" value="1"/>
</dbReference>
<dbReference type="InterPro" id="IPR012944">
    <property type="entry name" value="SusD_RagB_dom"/>
</dbReference>
<evidence type="ECO:0000256" key="1">
    <source>
        <dbReference type="ARBA" id="ARBA00004442"/>
    </source>
</evidence>
<feature type="chain" id="PRO_5011555815" evidence="6">
    <location>
        <begin position="23"/>
        <end position="547"/>
    </location>
</feature>
<feature type="signal peptide" evidence="6">
    <location>
        <begin position="1"/>
        <end position="22"/>
    </location>
</feature>
<keyword evidence="3 6" id="KW-0732">Signal</keyword>
<dbReference type="RefSeq" id="WP_091522667.1">
    <property type="nucleotide sequence ID" value="NZ_FOVI01000010.1"/>
</dbReference>
<name>A0A1I5BNI8_9FLAO</name>
<comment type="similarity">
    <text evidence="2">Belongs to the SusD family.</text>
</comment>
<dbReference type="Proteomes" id="UP000199036">
    <property type="component" value="Unassembled WGS sequence"/>
</dbReference>
<gene>
    <name evidence="9" type="ORF">SAMN05421741_11068</name>
</gene>
<feature type="domain" description="RagB/SusD" evidence="7">
    <location>
        <begin position="361"/>
        <end position="547"/>
    </location>
</feature>
<accession>A0A1I5BNI8</accession>
<keyword evidence="4" id="KW-0472">Membrane</keyword>
<dbReference type="AlphaFoldDB" id="A0A1I5BNI8"/>
<dbReference type="GO" id="GO:0009279">
    <property type="term" value="C:cell outer membrane"/>
    <property type="evidence" value="ECO:0007669"/>
    <property type="project" value="UniProtKB-SubCell"/>
</dbReference>
<dbReference type="STRING" id="913024.SAMN05421741_11068"/>
<evidence type="ECO:0000313" key="10">
    <source>
        <dbReference type="Proteomes" id="UP000199036"/>
    </source>
</evidence>
<organism evidence="9 10">
    <name type="scientific">Paenimyroides ummariense</name>
    <dbReference type="NCBI Taxonomy" id="913024"/>
    <lineage>
        <taxon>Bacteria</taxon>
        <taxon>Pseudomonadati</taxon>
        <taxon>Bacteroidota</taxon>
        <taxon>Flavobacteriia</taxon>
        <taxon>Flavobacteriales</taxon>
        <taxon>Flavobacteriaceae</taxon>
        <taxon>Paenimyroides</taxon>
    </lineage>
</organism>
<evidence type="ECO:0000259" key="7">
    <source>
        <dbReference type="Pfam" id="PF07980"/>
    </source>
</evidence>
<evidence type="ECO:0000256" key="4">
    <source>
        <dbReference type="ARBA" id="ARBA00023136"/>
    </source>
</evidence>
<dbReference type="Pfam" id="PF14322">
    <property type="entry name" value="SusD-like_3"/>
    <property type="match status" value="1"/>
</dbReference>
<sequence>MKNKVLILLFAIGGLVTSCSDAYDIQQKGEINDAYEAFRTPQDIARGVNAIYSSIPANTEINLGSIFTDEVAIGLDNGGQGLISGEYGFFMEAGSSYASSLWGSYYTIINRINRLEEIAVNLKKETPALSGDFDNVLAELYVLRAFAHYKLFAYFTPDYTNGSGKSAIILDHVPPYDYSYSLPRNTVNEVKKFILDDLQTASTIRQTGWVDGSNYVNAAMIEAIRVKLYAMTGDWDKVLEHGQVIMNRYRLATATEYKKLFARVTTTQGNFQEVYAEPPALAELIFKLNVTLNTGPSVVGNWYSIRARGGDGSPFYEMGRSLYNELDKLDPSLTGTAFGSNRNDMRYEVNLLPDLGTNFPGTKVLVNYESASQSEYNANDILLIGKYLGMDGANLKNNIHIFRVADILLAMAEARAAKGELLAGTSDPNDLLNNYNSVESILYSIRWNRSKNTSSIAMPSITNQQSAFAAILNERRVELSFEGHRYLDMKRLGTKAGSPGFTRYSKDCAVNGACNLPTTSYKMTLPIPVGEMNGNNSLTADSQNPGY</sequence>
<dbReference type="Pfam" id="PF07980">
    <property type="entry name" value="SusD_RagB"/>
    <property type="match status" value="1"/>
</dbReference>
<dbReference type="InterPro" id="IPR033985">
    <property type="entry name" value="SusD-like_N"/>
</dbReference>
<evidence type="ECO:0000259" key="8">
    <source>
        <dbReference type="Pfam" id="PF14322"/>
    </source>
</evidence>
<evidence type="ECO:0000313" key="9">
    <source>
        <dbReference type="EMBL" id="SFN76227.1"/>
    </source>
</evidence>